<keyword evidence="5" id="KW-0408">Iron</keyword>
<dbReference type="Proteomes" id="UP000011841">
    <property type="component" value="Chromosome"/>
</dbReference>
<feature type="domain" description="Nitrite/sulphite reductase 4Fe-4S" evidence="7">
    <location>
        <begin position="94"/>
        <end position="175"/>
    </location>
</feature>
<dbReference type="PATRIC" id="fig|1245469.3.peg.2858"/>
<dbReference type="EMBL" id="AP012603">
    <property type="protein sequence ID" value="BAM88790.1"/>
    <property type="molecule type" value="Genomic_DNA"/>
</dbReference>
<dbReference type="Gene3D" id="3.90.480.20">
    <property type="match status" value="1"/>
</dbReference>
<keyword evidence="4" id="KW-0560">Oxidoreductase</keyword>
<evidence type="ECO:0000256" key="2">
    <source>
        <dbReference type="ARBA" id="ARBA00022617"/>
    </source>
</evidence>
<sequence length="426" mass="43947">MTVAVEIKGWCPGARRPMPSGDGLIVRVRPHGGALKVAALRQLAEAAQRFGNGQIDLTRRANLQIRGVSPETLAPLWELMAALELLDDSAELEAIRNIVVNPLAGMDPEEIVDMRPVAAALESRLAADKGLRALPAKFSFALDGGGKLPLTRLAADVRLVACGQGDQRRIAIGFAGPDGGTWLGKTAVAEAAPAAAKLAAIVLQRSPTRRSSALPSDAFAAIGAELGLDASEQTAGATSAASPRRLGLIPLTEQSCAVGLGAPFGRIDNESLARLAALLATYGISEVRLSPWRTLYVAANPGSAERLVADATEFGLIVDDADPVMRVDACSGVGRCPSTALSTRQHARMLAGAMARTGFAGSLHVSGCAKGCARSAPADVVLVGEGDGYHVVRNGTVKSAPCGILDPAGLDLTGNGLFEANEKAHV</sequence>
<dbReference type="STRING" id="1245469.S58_27840"/>
<organism evidence="9 10">
    <name type="scientific">Bradyrhizobium oligotrophicum S58</name>
    <dbReference type="NCBI Taxonomy" id="1245469"/>
    <lineage>
        <taxon>Bacteria</taxon>
        <taxon>Pseudomonadati</taxon>
        <taxon>Pseudomonadota</taxon>
        <taxon>Alphaproteobacteria</taxon>
        <taxon>Hyphomicrobiales</taxon>
        <taxon>Nitrobacteraceae</taxon>
        <taxon>Bradyrhizobium</taxon>
    </lineage>
</organism>
<dbReference type="GO" id="GO:0051539">
    <property type="term" value="F:4 iron, 4 sulfur cluster binding"/>
    <property type="evidence" value="ECO:0007669"/>
    <property type="project" value="UniProtKB-KW"/>
</dbReference>
<dbReference type="OrthoDB" id="7459360at2"/>
<dbReference type="AlphaFoldDB" id="M4ZRD1"/>
<dbReference type="SUPFAM" id="SSF56014">
    <property type="entry name" value="Nitrite and sulphite reductase 4Fe-4S domain-like"/>
    <property type="match status" value="2"/>
</dbReference>
<dbReference type="PANTHER" id="PTHR32439:SF9">
    <property type="entry name" value="BLR3264 PROTEIN"/>
    <property type="match status" value="1"/>
</dbReference>
<keyword evidence="3" id="KW-0479">Metal-binding</keyword>
<keyword evidence="10" id="KW-1185">Reference proteome</keyword>
<evidence type="ECO:0000256" key="1">
    <source>
        <dbReference type="ARBA" id="ARBA00022485"/>
    </source>
</evidence>
<evidence type="ECO:0000256" key="6">
    <source>
        <dbReference type="ARBA" id="ARBA00023014"/>
    </source>
</evidence>
<feature type="domain" description="Nitrite/Sulfite reductase ferredoxin-like" evidence="8">
    <location>
        <begin position="256"/>
        <end position="298"/>
    </location>
</feature>
<evidence type="ECO:0000313" key="9">
    <source>
        <dbReference type="EMBL" id="BAM88790.1"/>
    </source>
</evidence>
<dbReference type="InterPro" id="IPR045854">
    <property type="entry name" value="NO2/SO3_Rdtase_4Fe4S_sf"/>
</dbReference>
<evidence type="ECO:0000256" key="5">
    <source>
        <dbReference type="ARBA" id="ARBA00023004"/>
    </source>
</evidence>
<evidence type="ECO:0000256" key="4">
    <source>
        <dbReference type="ARBA" id="ARBA00023002"/>
    </source>
</evidence>
<dbReference type="eggNOG" id="COG0155">
    <property type="taxonomic scope" value="Bacteria"/>
</dbReference>
<dbReference type="GeneID" id="301816663"/>
<evidence type="ECO:0000313" key="10">
    <source>
        <dbReference type="Proteomes" id="UP000011841"/>
    </source>
</evidence>
<dbReference type="Pfam" id="PF03460">
    <property type="entry name" value="NIR_SIR_ferr"/>
    <property type="match status" value="2"/>
</dbReference>
<evidence type="ECO:0000259" key="8">
    <source>
        <dbReference type="Pfam" id="PF03460"/>
    </source>
</evidence>
<dbReference type="Gene3D" id="3.90.480.10">
    <property type="entry name" value="Sulfite Reductase Hemoprotein,Domain 2"/>
    <property type="match status" value="1"/>
</dbReference>
<dbReference type="InterPro" id="IPR005117">
    <property type="entry name" value="NiRdtase/SiRdtase_haem-b_fer"/>
</dbReference>
<dbReference type="RefSeq" id="WP_015665912.1">
    <property type="nucleotide sequence ID" value="NC_020453.1"/>
</dbReference>
<dbReference type="GO" id="GO:0020037">
    <property type="term" value="F:heme binding"/>
    <property type="evidence" value="ECO:0007669"/>
    <property type="project" value="InterPro"/>
</dbReference>
<dbReference type="GO" id="GO:0016491">
    <property type="term" value="F:oxidoreductase activity"/>
    <property type="evidence" value="ECO:0007669"/>
    <property type="project" value="UniProtKB-KW"/>
</dbReference>
<keyword evidence="6" id="KW-0411">Iron-sulfur</keyword>
<dbReference type="PANTHER" id="PTHR32439">
    <property type="entry name" value="FERREDOXIN--NITRITE REDUCTASE, CHLOROPLASTIC"/>
    <property type="match status" value="1"/>
</dbReference>
<dbReference type="HOGENOM" id="CLU_015667_3_2_5"/>
<gene>
    <name evidence="9" type="primary">cobG</name>
    <name evidence="9" type="ORF">S58_27840</name>
</gene>
<keyword evidence="1" id="KW-0004">4Fe-4S</keyword>
<accession>M4ZRD1</accession>
<keyword evidence="2" id="KW-0349">Heme</keyword>
<evidence type="ECO:0000259" key="7">
    <source>
        <dbReference type="Pfam" id="PF01077"/>
    </source>
</evidence>
<dbReference type="Gene3D" id="3.30.413.10">
    <property type="entry name" value="Sulfite Reductase Hemoprotein, domain 1"/>
    <property type="match status" value="2"/>
</dbReference>
<dbReference type="KEGG" id="aol:S58_27840"/>
<dbReference type="Pfam" id="PF01077">
    <property type="entry name" value="NIR_SIR"/>
    <property type="match status" value="1"/>
</dbReference>
<dbReference type="SUPFAM" id="SSF55124">
    <property type="entry name" value="Nitrite/Sulfite reductase N-terminal domain-like"/>
    <property type="match status" value="2"/>
</dbReference>
<dbReference type="InterPro" id="IPR036136">
    <property type="entry name" value="Nit/Sulf_reduc_fer-like_dom_sf"/>
</dbReference>
<reference evidence="9 10" key="1">
    <citation type="journal article" date="2013" name="Appl. Environ. Microbiol.">
        <title>Genome analysis suggests that the soil oligotrophic bacterium Agromonas oligotrophica (Bradyrhizobium oligotrophicum) is a nitrogen-fixing symbiont of Aeschynomene indica.</title>
        <authorList>
            <person name="Okubo T."/>
            <person name="Fukushima S."/>
            <person name="Itakura M."/>
            <person name="Oshima K."/>
            <person name="Longtonglang A."/>
            <person name="Teaumroong N."/>
            <person name="Mitsui H."/>
            <person name="Hattori M."/>
            <person name="Hattori R."/>
            <person name="Hattori T."/>
            <person name="Minamisawa K."/>
        </authorList>
    </citation>
    <scope>NUCLEOTIDE SEQUENCE [LARGE SCALE GENOMIC DNA]</scope>
    <source>
        <strain evidence="9 10">S58</strain>
    </source>
</reference>
<dbReference type="GO" id="GO:0046872">
    <property type="term" value="F:metal ion binding"/>
    <property type="evidence" value="ECO:0007669"/>
    <property type="project" value="UniProtKB-KW"/>
</dbReference>
<feature type="domain" description="Nitrite/Sulfite reductase ferredoxin-like" evidence="8">
    <location>
        <begin position="17"/>
        <end position="82"/>
    </location>
</feature>
<dbReference type="InterPro" id="IPR006067">
    <property type="entry name" value="NO2/SO3_Rdtase_4Fe4S_dom"/>
</dbReference>
<protein>
    <submittedName>
        <fullName evidence="9">Putative precorrin-3B synthase CobG</fullName>
    </submittedName>
</protein>
<evidence type="ECO:0000256" key="3">
    <source>
        <dbReference type="ARBA" id="ARBA00022723"/>
    </source>
</evidence>
<proteinExistence type="predicted"/>
<dbReference type="InterPro" id="IPR012798">
    <property type="entry name" value="Cbl_synth_CobG-like"/>
</dbReference>
<dbReference type="InterPro" id="IPR051329">
    <property type="entry name" value="NIR_SIR_4Fe-4S"/>
</dbReference>
<dbReference type="NCBIfam" id="TIGR02435">
    <property type="entry name" value="CobG"/>
    <property type="match status" value="1"/>
</dbReference>
<name>M4ZRD1_9BRAD</name>